<dbReference type="InterPro" id="IPR000843">
    <property type="entry name" value="HTH_LacI"/>
</dbReference>
<sequence length="375" mass="39942">MDARASSGAAPTIYDVARRAGVSIASVSRVLNGRDNPRPATRDRVLKAISELGFVPDGAARALSSRLKQVVGVVFRRVYGIDDGGIFEDESESLLFGDQINRGIEIVAQRRGYDLLVSSVNIDEHTLPNRIMTIAGKCDGLILHDQVLSPAGIANIARTVPVVTLAGAEGGNVVNVRGDSATSMREMARHLVQDHGYRRLAYIAGHADSPDNIVRGRNFTAEVQRLGGECLTGPAWQGDYSAGGGVQIVRGLIALGATLPRAIACANDQTALGVIYALAEHGLDVPGDVAVTGFDDLPFARHLRPQLTTVRQPIREIGAKAFEVLHSMITADDPALAAPPSDSASRNFVLPTQLIRRESCGCPPDPSPSVWRQIP</sequence>
<dbReference type="Pfam" id="PF00356">
    <property type="entry name" value="LacI"/>
    <property type="match status" value="1"/>
</dbReference>
<gene>
    <name evidence="7" type="ORF">ACEZDB_01330</name>
    <name evidence="6" type="ORF">ACEZDG_10045</name>
</gene>
<dbReference type="SUPFAM" id="SSF53822">
    <property type="entry name" value="Periplasmic binding protein-like I"/>
    <property type="match status" value="1"/>
</dbReference>
<dbReference type="CDD" id="cd01392">
    <property type="entry name" value="HTH_LacI"/>
    <property type="match status" value="1"/>
</dbReference>
<dbReference type="GO" id="GO:0003677">
    <property type="term" value="F:DNA binding"/>
    <property type="evidence" value="ECO:0007669"/>
    <property type="project" value="UniProtKB-KW"/>
</dbReference>
<feature type="domain" description="HTH lacI-type" evidence="5">
    <location>
        <begin position="11"/>
        <end position="65"/>
    </location>
</feature>
<dbReference type="EMBL" id="JBHEZX010000004">
    <property type="protein sequence ID" value="MFC1409625.1"/>
    <property type="molecule type" value="Genomic_DNA"/>
</dbReference>
<dbReference type="PANTHER" id="PTHR30146">
    <property type="entry name" value="LACI-RELATED TRANSCRIPTIONAL REPRESSOR"/>
    <property type="match status" value="1"/>
</dbReference>
<dbReference type="InterPro" id="IPR010982">
    <property type="entry name" value="Lambda_DNA-bd_dom_sf"/>
</dbReference>
<comment type="caution">
    <text evidence="6">The sequence shown here is derived from an EMBL/GenBank/DDBJ whole genome shotgun (WGS) entry which is preliminary data.</text>
</comment>
<evidence type="ECO:0000256" key="4">
    <source>
        <dbReference type="ARBA" id="ARBA00023163"/>
    </source>
</evidence>
<dbReference type="Gene3D" id="3.40.50.2300">
    <property type="match status" value="2"/>
</dbReference>
<dbReference type="SMART" id="SM00354">
    <property type="entry name" value="HTH_LACI"/>
    <property type="match status" value="1"/>
</dbReference>
<evidence type="ECO:0000259" key="5">
    <source>
        <dbReference type="PROSITE" id="PS50932"/>
    </source>
</evidence>
<accession>A0ABV6V7D3</accession>
<dbReference type="RefSeq" id="WP_380505741.1">
    <property type="nucleotide sequence ID" value="NZ_JBHEZX010000004.1"/>
</dbReference>
<keyword evidence="4" id="KW-0804">Transcription</keyword>
<dbReference type="EMBL" id="JBHEZY010000001">
    <property type="protein sequence ID" value="MFC1429303.1"/>
    <property type="molecule type" value="Genomic_DNA"/>
</dbReference>
<dbReference type="PROSITE" id="PS50932">
    <property type="entry name" value="HTH_LACI_2"/>
    <property type="match status" value="1"/>
</dbReference>
<evidence type="ECO:0000313" key="6">
    <source>
        <dbReference type="EMBL" id="MFC1409625.1"/>
    </source>
</evidence>
<evidence type="ECO:0000313" key="7">
    <source>
        <dbReference type="EMBL" id="MFC1429303.1"/>
    </source>
</evidence>
<dbReference type="CDD" id="cd06267">
    <property type="entry name" value="PBP1_LacI_sugar_binding-like"/>
    <property type="match status" value="1"/>
</dbReference>
<dbReference type="PANTHER" id="PTHR30146:SF148">
    <property type="entry name" value="HTH-TYPE TRANSCRIPTIONAL REPRESSOR PURR-RELATED"/>
    <property type="match status" value="1"/>
</dbReference>
<name>A0ABV6V7D3_9ACTN</name>
<dbReference type="InterPro" id="IPR046335">
    <property type="entry name" value="LacI/GalR-like_sensor"/>
</dbReference>
<dbReference type="PRINTS" id="PR00036">
    <property type="entry name" value="HTHLACI"/>
</dbReference>
<dbReference type="Proteomes" id="UP001592530">
    <property type="component" value="Unassembled WGS sequence"/>
</dbReference>
<evidence type="ECO:0000313" key="9">
    <source>
        <dbReference type="Proteomes" id="UP001592582"/>
    </source>
</evidence>
<organism evidence="6 9">
    <name type="scientific">Streptacidiphilus alkalitolerans</name>
    <dbReference type="NCBI Taxonomy" id="3342712"/>
    <lineage>
        <taxon>Bacteria</taxon>
        <taxon>Bacillati</taxon>
        <taxon>Actinomycetota</taxon>
        <taxon>Actinomycetes</taxon>
        <taxon>Kitasatosporales</taxon>
        <taxon>Streptomycetaceae</taxon>
        <taxon>Streptacidiphilus</taxon>
    </lineage>
</organism>
<dbReference type="InterPro" id="IPR028082">
    <property type="entry name" value="Peripla_BP_I"/>
</dbReference>
<keyword evidence="9" id="KW-1185">Reference proteome</keyword>
<protein>
    <submittedName>
        <fullName evidence="6">LacI family DNA-binding transcriptional regulator</fullName>
    </submittedName>
</protein>
<keyword evidence="2" id="KW-0805">Transcription regulation</keyword>
<dbReference type="SUPFAM" id="SSF47413">
    <property type="entry name" value="lambda repressor-like DNA-binding domains"/>
    <property type="match status" value="1"/>
</dbReference>
<evidence type="ECO:0000313" key="8">
    <source>
        <dbReference type="Proteomes" id="UP001592530"/>
    </source>
</evidence>
<dbReference type="Proteomes" id="UP001592582">
    <property type="component" value="Unassembled WGS sequence"/>
</dbReference>
<dbReference type="PROSITE" id="PS00356">
    <property type="entry name" value="HTH_LACI_1"/>
    <property type="match status" value="1"/>
</dbReference>
<keyword evidence="1" id="KW-0678">Repressor</keyword>
<proteinExistence type="predicted"/>
<reference evidence="8 9" key="1">
    <citation type="submission" date="2024-09" db="EMBL/GenBank/DDBJ databases">
        <authorList>
            <person name="Lee S.D."/>
        </authorList>
    </citation>
    <scope>NUCLEOTIDE SEQUENCE [LARGE SCALE GENOMIC DNA]</scope>
    <source>
        <strain evidence="6 9">N1-1</strain>
        <strain evidence="7 8">N1-3</strain>
    </source>
</reference>
<dbReference type="Gene3D" id="1.10.260.40">
    <property type="entry name" value="lambda repressor-like DNA-binding domains"/>
    <property type="match status" value="1"/>
</dbReference>
<keyword evidence="3 6" id="KW-0238">DNA-binding</keyword>
<dbReference type="Pfam" id="PF13377">
    <property type="entry name" value="Peripla_BP_3"/>
    <property type="match status" value="1"/>
</dbReference>
<evidence type="ECO:0000256" key="2">
    <source>
        <dbReference type="ARBA" id="ARBA00023015"/>
    </source>
</evidence>
<evidence type="ECO:0000256" key="3">
    <source>
        <dbReference type="ARBA" id="ARBA00023125"/>
    </source>
</evidence>
<evidence type="ECO:0000256" key="1">
    <source>
        <dbReference type="ARBA" id="ARBA00022491"/>
    </source>
</evidence>